<reference evidence="2 3" key="1">
    <citation type="submission" date="2022-12" db="EMBL/GenBank/DDBJ databases">
        <title>Metagenome assembled genome from gulf of manar.</title>
        <authorList>
            <person name="Kohli P."/>
            <person name="Pk S."/>
            <person name="Venkata Ramana C."/>
            <person name="Sasikala C."/>
        </authorList>
    </citation>
    <scope>NUCLEOTIDE SEQUENCE [LARGE SCALE GENOMIC DNA]</scope>
    <source>
        <strain evidence="2">JB008</strain>
    </source>
</reference>
<sequence length="232" mass="25812">MLLIRRSVAVLLLIISAAAVFSVAISAYMLMTAPGQPDTESLRFQAEKILFAGIILTCITAAAFGIVLLRSRNIKKDLEKLIKQNRLNPASTKQGLLRLGETGSRLHELYRQIDEVSEKRGRKISALSQTAELLCQNIGEAILIIDVTGCVIHASRGWLESENTVRSAIVDKKHAMFSDGYEISTILSKLEKKHRPVETVKKGIRTRWVPIYNSENEISYVAVLRQPETGKV</sequence>
<proteinExistence type="predicted"/>
<evidence type="ECO:0000256" key="1">
    <source>
        <dbReference type="SAM" id="Phobius"/>
    </source>
</evidence>
<gene>
    <name evidence="2" type="ORF">PQJ61_05615</name>
</gene>
<feature type="transmembrane region" description="Helical" evidence="1">
    <location>
        <begin position="7"/>
        <end position="29"/>
    </location>
</feature>
<dbReference type="AlphaFoldDB" id="A0AAJ1IBJ3"/>
<dbReference type="Proteomes" id="UP001221217">
    <property type="component" value="Unassembled WGS sequence"/>
</dbReference>
<feature type="transmembrane region" description="Helical" evidence="1">
    <location>
        <begin position="49"/>
        <end position="69"/>
    </location>
</feature>
<organism evidence="2 3">
    <name type="scientific">Candidatus Thalassospirochaeta sargassi</name>
    <dbReference type="NCBI Taxonomy" id="3119039"/>
    <lineage>
        <taxon>Bacteria</taxon>
        <taxon>Pseudomonadati</taxon>
        <taxon>Spirochaetota</taxon>
        <taxon>Spirochaetia</taxon>
        <taxon>Spirochaetales</taxon>
        <taxon>Spirochaetaceae</taxon>
        <taxon>Candidatus Thalassospirochaeta</taxon>
    </lineage>
</organism>
<evidence type="ECO:0008006" key="4">
    <source>
        <dbReference type="Google" id="ProtNLM"/>
    </source>
</evidence>
<keyword evidence="1" id="KW-0472">Membrane</keyword>
<accession>A0AAJ1IBJ3</accession>
<evidence type="ECO:0000313" key="2">
    <source>
        <dbReference type="EMBL" id="MDC7226222.1"/>
    </source>
</evidence>
<protein>
    <recommendedName>
        <fullName evidence="4">PAS domain-containing protein</fullName>
    </recommendedName>
</protein>
<keyword evidence="1" id="KW-1133">Transmembrane helix</keyword>
<evidence type="ECO:0000313" key="3">
    <source>
        <dbReference type="Proteomes" id="UP001221217"/>
    </source>
</evidence>
<dbReference type="EMBL" id="JAQQAL010000011">
    <property type="protein sequence ID" value="MDC7226222.1"/>
    <property type="molecule type" value="Genomic_DNA"/>
</dbReference>
<name>A0AAJ1IBJ3_9SPIO</name>
<comment type="caution">
    <text evidence="2">The sequence shown here is derived from an EMBL/GenBank/DDBJ whole genome shotgun (WGS) entry which is preliminary data.</text>
</comment>
<keyword evidence="1" id="KW-0812">Transmembrane</keyword>